<evidence type="ECO:0000256" key="5">
    <source>
        <dbReference type="ARBA" id="ARBA00023136"/>
    </source>
</evidence>
<feature type="transmembrane region" description="Helical" evidence="8">
    <location>
        <begin position="82"/>
        <end position="104"/>
    </location>
</feature>
<feature type="transmembrane region" description="Helical" evidence="8">
    <location>
        <begin position="142"/>
        <end position="161"/>
    </location>
</feature>
<keyword evidence="10" id="KW-1185">Reference proteome</keyword>
<dbReference type="PANTHER" id="PTHR42643:SF39">
    <property type="entry name" value="IONOTROPIC RECEPTOR 56A-RELATED"/>
    <property type="match status" value="1"/>
</dbReference>
<keyword evidence="5 8" id="KW-0472">Membrane</keyword>
<comment type="caution">
    <text evidence="9">The sequence shown here is derived from an EMBL/GenBank/DDBJ whole genome shotgun (WGS) entry which is preliminary data.</text>
</comment>
<evidence type="ECO:0000313" key="9">
    <source>
        <dbReference type="EMBL" id="TRY73927.1"/>
    </source>
</evidence>
<evidence type="ECO:0000256" key="2">
    <source>
        <dbReference type="ARBA" id="ARBA00022475"/>
    </source>
</evidence>
<proteinExistence type="predicted"/>
<keyword evidence="2" id="KW-1003">Cell membrane</keyword>
<dbReference type="Proteomes" id="UP000318571">
    <property type="component" value="Chromosome 3"/>
</dbReference>
<keyword evidence="7" id="KW-0325">Glycoprotein</keyword>
<evidence type="ECO:0000256" key="4">
    <source>
        <dbReference type="ARBA" id="ARBA00022989"/>
    </source>
</evidence>
<dbReference type="Gene3D" id="1.10.287.70">
    <property type="match status" value="1"/>
</dbReference>
<evidence type="ECO:0008006" key="11">
    <source>
        <dbReference type="Google" id="ProtNLM"/>
    </source>
</evidence>
<accession>A0A553P8D1</accession>
<comment type="subcellular location">
    <subcellularLocation>
        <location evidence="1">Cell membrane</location>
        <topology evidence="1">Multi-pass membrane protein</topology>
    </subcellularLocation>
</comment>
<name>A0A553P8D1_TIGCA</name>
<keyword evidence="4 8" id="KW-1133">Transmembrane helix</keyword>
<organism evidence="9 10">
    <name type="scientific">Tigriopus californicus</name>
    <name type="common">Marine copepod</name>
    <dbReference type="NCBI Taxonomy" id="6832"/>
    <lineage>
        <taxon>Eukaryota</taxon>
        <taxon>Metazoa</taxon>
        <taxon>Ecdysozoa</taxon>
        <taxon>Arthropoda</taxon>
        <taxon>Crustacea</taxon>
        <taxon>Multicrustacea</taxon>
        <taxon>Hexanauplia</taxon>
        <taxon>Copepoda</taxon>
        <taxon>Harpacticoida</taxon>
        <taxon>Harpacticidae</taxon>
        <taxon>Tigriopus</taxon>
    </lineage>
</organism>
<dbReference type="PANTHER" id="PTHR42643">
    <property type="entry name" value="IONOTROPIC RECEPTOR 20A-RELATED"/>
    <property type="match status" value="1"/>
</dbReference>
<protein>
    <recommendedName>
        <fullName evidence="11">Ionotropic glutamate receptor C-terminal domain-containing protein</fullName>
    </recommendedName>
</protein>
<reference evidence="9 10" key="1">
    <citation type="journal article" date="2018" name="Nat. Ecol. Evol.">
        <title>Genomic signatures of mitonuclear coevolution across populations of Tigriopus californicus.</title>
        <authorList>
            <person name="Barreto F.S."/>
            <person name="Watson E.T."/>
            <person name="Lima T.G."/>
            <person name="Willett C.S."/>
            <person name="Edmands S."/>
            <person name="Li W."/>
            <person name="Burton R.S."/>
        </authorList>
    </citation>
    <scope>NUCLEOTIDE SEQUENCE [LARGE SCALE GENOMIC DNA]</scope>
    <source>
        <strain evidence="9 10">San Diego</strain>
    </source>
</reference>
<gene>
    <name evidence="9" type="ORF">TCAL_14626</name>
</gene>
<evidence type="ECO:0000256" key="1">
    <source>
        <dbReference type="ARBA" id="ARBA00004651"/>
    </source>
</evidence>
<evidence type="ECO:0000313" key="10">
    <source>
        <dbReference type="Proteomes" id="UP000318571"/>
    </source>
</evidence>
<keyword evidence="6" id="KW-0675">Receptor</keyword>
<evidence type="ECO:0000256" key="7">
    <source>
        <dbReference type="ARBA" id="ARBA00023180"/>
    </source>
</evidence>
<sequence>MQLMEDAGHININTFFKIFSRIFKINNGVFDMGVGQLTITKDRRILVEFSINMFYREVGFGGSLAQRVDAFNTLILPFDTSIWLALLVSIATYFALLVVSEFVMGYTQKQSDQIFTSFCLTVFPLLNDSVPSRMHSQNRYTARWFSLTLWLLLGVMLSMAYKSNLLATLTIVKIENPINSPEELLNTGYPVYSLAGTVLSEGLQSSPMAIYRQIYQESVLDKKSLLIFGASWDSANEEIRNGKAFKATTKFDALADPTIRFLPDPFFIGSSGWFFMKGSVIEKQISAECRRLIEAGLLDHWEGDYIKKKKQDNTAFYETLAPIHAVQPITVIHFLPIVLSCSIGYALSLLSFSFELLFGKNQSWVAALKQKYF</sequence>
<evidence type="ECO:0000256" key="3">
    <source>
        <dbReference type="ARBA" id="ARBA00022692"/>
    </source>
</evidence>
<keyword evidence="3 8" id="KW-0812">Transmembrane</keyword>
<evidence type="ECO:0000256" key="6">
    <source>
        <dbReference type="ARBA" id="ARBA00023170"/>
    </source>
</evidence>
<dbReference type="InterPro" id="IPR052192">
    <property type="entry name" value="Insect_Ionotropic_Sensory_Rcpt"/>
</dbReference>
<dbReference type="AlphaFoldDB" id="A0A553P8D1"/>
<dbReference type="EMBL" id="VCGU01000007">
    <property type="protein sequence ID" value="TRY73927.1"/>
    <property type="molecule type" value="Genomic_DNA"/>
</dbReference>
<evidence type="ECO:0000256" key="8">
    <source>
        <dbReference type="SAM" id="Phobius"/>
    </source>
</evidence>
<dbReference type="SUPFAM" id="SSF53850">
    <property type="entry name" value="Periplasmic binding protein-like II"/>
    <property type="match status" value="1"/>
</dbReference>
<dbReference type="GO" id="GO:0005886">
    <property type="term" value="C:plasma membrane"/>
    <property type="evidence" value="ECO:0007669"/>
    <property type="project" value="UniProtKB-SubCell"/>
</dbReference>